<name>A0A835M635_9MAGN</name>
<dbReference type="InterPro" id="IPR039612">
    <property type="entry name" value="VQ_5/9/14"/>
</dbReference>
<gene>
    <name evidence="1" type="ORF">IFM89_037990</name>
</gene>
<dbReference type="OrthoDB" id="1934230at2759"/>
<evidence type="ECO:0000313" key="2">
    <source>
        <dbReference type="Proteomes" id="UP000631114"/>
    </source>
</evidence>
<comment type="caution">
    <text evidence="1">The sequence shown here is derived from an EMBL/GenBank/DDBJ whole genome shotgun (WGS) entry which is preliminary data.</text>
</comment>
<reference evidence="1 2" key="1">
    <citation type="submission" date="2020-10" db="EMBL/GenBank/DDBJ databases">
        <title>The Coptis chinensis genome and diversification of protoberbering-type alkaloids.</title>
        <authorList>
            <person name="Wang B."/>
            <person name="Shu S."/>
            <person name="Song C."/>
            <person name="Liu Y."/>
        </authorList>
    </citation>
    <scope>NUCLEOTIDE SEQUENCE [LARGE SCALE GENOMIC DNA]</scope>
    <source>
        <strain evidence="1">HL-2020</strain>
        <tissue evidence="1">Leaf</tissue>
    </source>
</reference>
<proteinExistence type="predicted"/>
<protein>
    <submittedName>
        <fullName evidence="1">Uncharacterized protein</fullName>
    </submittedName>
</protein>
<dbReference type="AlphaFoldDB" id="A0A835M635"/>
<dbReference type="PANTHER" id="PTHR33783">
    <property type="entry name" value="PROTEIN HAIKU1"/>
    <property type="match status" value="1"/>
</dbReference>
<dbReference type="EMBL" id="JADFTS010000004">
    <property type="protein sequence ID" value="KAF9612071.1"/>
    <property type="molecule type" value="Genomic_DNA"/>
</dbReference>
<evidence type="ECO:0000313" key="1">
    <source>
        <dbReference type="EMBL" id="KAF9612071.1"/>
    </source>
</evidence>
<sequence length="116" mass="12389">MHLPKPQISRLQRIRPPPLPLNNAIPIQSISANSGHQSTSLFSPLPPFPTVHAAADSPISAYMKYLRESTPSSMGLASQSVIPSSPLGFGLVSSPRSPYPLISPKSPTAASLEFFQ</sequence>
<keyword evidence="2" id="KW-1185">Reference proteome</keyword>
<dbReference type="PANTHER" id="PTHR33783:SF4">
    <property type="entry name" value="VQ MOTIF-CONTAINING PROTEIN 9"/>
    <property type="match status" value="1"/>
</dbReference>
<dbReference type="Proteomes" id="UP000631114">
    <property type="component" value="Unassembled WGS sequence"/>
</dbReference>
<accession>A0A835M635</accession>
<organism evidence="1 2">
    <name type="scientific">Coptis chinensis</name>
    <dbReference type="NCBI Taxonomy" id="261450"/>
    <lineage>
        <taxon>Eukaryota</taxon>
        <taxon>Viridiplantae</taxon>
        <taxon>Streptophyta</taxon>
        <taxon>Embryophyta</taxon>
        <taxon>Tracheophyta</taxon>
        <taxon>Spermatophyta</taxon>
        <taxon>Magnoliopsida</taxon>
        <taxon>Ranunculales</taxon>
        <taxon>Ranunculaceae</taxon>
        <taxon>Coptidoideae</taxon>
        <taxon>Coptis</taxon>
    </lineage>
</organism>